<evidence type="ECO:0000313" key="2">
    <source>
        <dbReference type="Proteomes" id="UP001165160"/>
    </source>
</evidence>
<gene>
    <name evidence="1" type="ORF">TrVE_jg5178</name>
</gene>
<name>A0A9W7BCS8_9STRA</name>
<keyword evidence="2" id="KW-1185">Reference proteome</keyword>
<accession>A0A9W7BCS8</accession>
<dbReference type="Proteomes" id="UP001165160">
    <property type="component" value="Unassembled WGS sequence"/>
</dbReference>
<dbReference type="Gene3D" id="3.40.30.10">
    <property type="entry name" value="Glutaredoxin"/>
    <property type="match status" value="1"/>
</dbReference>
<proteinExistence type="predicted"/>
<reference evidence="2" key="1">
    <citation type="journal article" date="2023" name="Commun. Biol.">
        <title>Genome analysis of Parmales, the sister group of diatoms, reveals the evolutionary specialization of diatoms from phago-mixotrophs to photoautotrophs.</title>
        <authorList>
            <person name="Ban H."/>
            <person name="Sato S."/>
            <person name="Yoshikawa S."/>
            <person name="Yamada K."/>
            <person name="Nakamura Y."/>
            <person name="Ichinomiya M."/>
            <person name="Sato N."/>
            <person name="Blanc-Mathieu R."/>
            <person name="Endo H."/>
            <person name="Kuwata A."/>
            <person name="Ogata H."/>
        </authorList>
    </citation>
    <scope>NUCLEOTIDE SEQUENCE [LARGE SCALE GENOMIC DNA]</scope>
    <source>
        <strain evidence="2">NIES 3699</strain>
    </source>
</reference>
<evidence type="ECO:0008006" key="3">
    <source>
        <dbReference type="Google" id="ProtNLM"/>
    </source>
</evidence>
<comment type="caution">
    <text evidence="1">The sequence shown here is derived from an EMBL/GenBank/DDBJ whole genome shotgun (WGS) entry which is preliminary data.</text>
</comment>
<evidence type="ECO:0000313" key="1">
    <source>
        <dbReference type="EMBL" id="GMH85575.1"/>
    </source>
</evidence>
<dbReference type="AlphaFoldDB" id="A0A9W7BCS8"/>
<protein>
    <recommendedName>
        <fullName evidence="3">Iodothyronine deiodinase</fullName>
    </recommendedName>
</protein>
<sequence>MEEDVESHKCEEDRMKAAVKFSETYRDFAESFDYNLIDTMGDEFNNIFHSWPLRYWCIGRDGKIDFKAMPNDAAYSIEVFEEWLEKRFG</sequence>
<organism evidence="1 2">
    <name type="scientific">Triparma verrucosa</name>
    <dbReference type="NCBI Taxonomy" id="1606542"/>
    <lineage>
        <taxon>Eukaryota</taxon>
        <taxon>Sar</taxon>
        <taxon>Stramenopiles</taxon>
        <taxon>Ochrophyta</taxon>
        <taxon>Bolidophyceae</taxon>
        <taxon>Parmales</taxon>
        <taxon>Triparmaceae</taxon>
        <taxon>Triparma</taxon>
    </lineage>
</organism>
<dbReference type="EMBL" id="BRXX01000050">
    <property type="protein sequence ID" value="GMH85575.1"/>
    <property type="molecule type" value="Genomic_DNA"/>
</dbReference>